<evidence type="ECO:0000313" key="2">
    <source>
        <dbReference type="Proteomes" id="UP000887565"/>
    </source>
</evidence>
<dbReference type="Proteomes" id="UP000887565">
    <property type="component" value="Unplaced"/>
</dbReference>
<dbReference type="WBParaSite" id="nRc.2.0.1.t05329-RA">
    <property type="protein sequence ID" value="nRc.2.0.1.t05329-RA"/>
    <property type="gene ID" value="nRc.2.0.1.g05329"/>
</dbReference>
<sequence length="108" mass="12866">MTSNDTNARVPLKLEKPRRSTEKEAKIDHQSLTPEEKLRFSEEKLKQMRLKNLKWSQRFDEIEDDKKNAGFSGRQVFSKEVSNKRPPFLVFMGRFFFVFQQQNSALLR</sequence>
<name>A0A915HU79_ROMCU</name>
<dbReference type="AlphaFoldDB" id="A0A915HU79"/>
<organism evidence="2 3">
    <name type="scientific">Romanomermis culicivorax</name>
    <name type="common">Nematode worm</name>
    <dbReference type="NCBI Taxonomy" id="13658"/>
    <lineage>
        <taxon>Eukaryota</taxon>
        <taxon>Metazoa</taxon>
        <taxon>Ecdysozoa</taxon>
        <taxon>Nematoda</taxon>
        <taxon>Enoplea</taxon>
        <taxon>Dorylaimia</taxon>
        <taxon>Mermithida</taxon>
        <taxon>Mermithoidea</taxon>
        <taxon>Mermithidae</taxon>
        <taxon>Romanomermis</taxon>
    </lineage>
</organism>
<proteinExistence type="predicted"/>
<feature type="region of interest" description="Disordered" evidence="1">
    <location>
        <begin position="1"/>
        <end position="30"/>
    </location>
</feature>
<reference evidence="3" key="1">
    <citation type="submission" date="2022-11" db="UniProtKB">
        <authorList>
            <consortium name="WormBaseParasite"/>
        </authorList>
    </citation>
    <scope>IDENTIFICATION</scope>
</reference>
<evidence type="ECO:0000256" key="1">
    <source>
        <dbReference type="SAM" id="MobiDB-lite"/>
    </source>
</evidence>
<protein>
    <submittedName>
        <fullName evidence="3">Uncharacterized protein</fullName>
    </submittedName>
</protein>
<accession>A0A915HU79</accession>
<evidence type="ECO:0000313" key="3">
    <source>
        <dbReference type="WBParaSite" id="nRc.2.0.1.t05329-RA"/>
    </source>
</evidence>
<keyword evidence="2" id="KW-1185">Reference proteome</keyword>
<feature type="compositionally biased region" description="Basic and acidic residues" evidence="1">
    <location>
        <begin position="12"/>
        <end position="30"/>
    </location>
</feature>